<name>A0A2G4YWR9_9PROT</name>
<dbReference type="InterPro" id="IPR027417">
    <property type="entry name" value="P-loop_NTPase"/>
</dbReference>
<dbReference type="NCBIfam" id="NF010394">
    <property type="entry name" value="PRK13822.1"/>
    <property type="match status" value="1"/>
</dbReference>
<gene>
    <name evidence="8" type="ORF">CRD36_00045</name>
</gene>
<dbReference type="SUPFAM" id="SSF52540">
    <property type="entry name" value="P-loop containing nucleoside triphosphate hydrolases"/>
    <property type="match status" value="1"/>
</dbReference>
<evidence type="ECO:0000256" key="4">
    <source>
        <dbReference type="ARBA" id="ARBA00022692"/>
    </source>
</evidence>
<feature type="transmembrane region" description="Helical" evidence="7">
    <location>
        <begin position="45"/>
        <end position="66"/>
    </location>
</feature>
<proteinExistence type="inferred from homology"/>
<dbReference type="CDD" id="cd01127">
    <property type="entry name" value="TrwB_TraG_TraD_VirD4"/>
    <property type="match status" value="1"/>
</dbReference>
<feature type="transmembrane region" description="Helical" evidence="7">
    <location>
        <begin position="12"/>
        <end position="33"/>
    </location>
</feature>
<dbReference type="Proteomes" id="UP000229730">
    <property type="component" value="Unassembled WGS sequence"/>
</dbReference>
<dbReference type="Pfam" id="PF02534">
    <property type="entry name" value="T4SS-DNA_transf"/>
    <property type="match status" value="1"/>
</dbReference>
<dbReference type="PANTHER" id="PTHR37937:SF1">
    <property type="entry name" value="CONJUGATIVE TRANSFER: DNA TRANSPORT"/>
    <property type="match status" value="1"/>
</dbReference>
<dbReference type="AlphaFoldDB" id="A0A2G4YWR9"/>
<sequence length="639" mass="70963">MIERLRHHPWVKYWPLILAPLSLLLGEWIYLTFLHAHLAHSLGQTLWFTAHYSAPCLLALLMEIYHRRFGFIPHKTRQLLWGIALVVILIPAYDHLRQIGAFDGHKGGLIDVPALARFNRVLLAQILLTALVSGLFLFLLALPVPDSRKAKRSRYGELGDARFMNLREARQQFSEGGICLGEAYRPDQDKDLQNIKFDPAQKHTWGQGGRKPLLRSAARDASGHGLVFVGSGGFKTTGFAVPTALEWDGPLICFDPSLEIGPLVHAARKRKGYRVISLNPKYAATNNFNALEWILNSPDDMEENVGVISSWIIGPTAHLGGTGKYFAESADNLIRAILADLLFDDNVPPEDKTLAELRRSIAQSSEDLRRFLETIALSSDSPLARSMASTLYDLAPDQFSGIVGQAQTATAFLDIAKFGALVSGTSFSLDELVKGETDIFINVPLESLLATPAIGKIIMAAFLNGIMKADGRYSKRVMVLVDEAFQLGKGFQPLLKARDVGRKYGISLALLYQSVGQLVDNYGEEGRQAFFESAAYRIYSAVQDHKTAQSLSDECGNYTGYVRNAASSSRNGLFGLLGPENHSVSRSITKVPLITADEILQMRRDEALIFSVGNRPLRCSRPIYFRRRDMVQRTGKRRF</sequence>
<reference evidence="8 9" key="1">
    <citation type="submission" date="2017-10" db="EMBL/GenBank/DDBJ databases">
        <title>Frigbacter circumglobatus gen. nov. sp. nov., isolated from sediment cultured in situ.</title>
        <authorList>
            <person name="Zhao Z."/>
        </authorList>
    </citation>
    <scope>NUCLEOTIDE SEQUENCE [LARGE SCALE GENOMIC DNA]</scope>
    <source>
        <strain evidence="8 9">ZYL</strain>
    </source>
</reference>
<dbReference type="GO" id="GO:0005886">
    <property type="term" value="C:plasma membrane"/>
    <property type="evidence" value="ECO:0007669"/>
    <property type="project" value="UniProtKB-SubCell"/>
</dbReference>
<comment type="subcellular location">
    <subcellularLocation>
        <location evidence="1">Cell membrane</location>
        <topology evidence="1">Multi-pass membrane protein</topology>
    </subcellularLocation>
</comment>
<accession>A0A2G4YWR9</accession>
<dbReference type="PANTHER" id="PTHR37937">
    <property type="entry name" value="CONJUGATIVE TRANSFER: DNA TRANSPORT"/>
    <property type="match status" value="1"/>
</dbReference>
<dbReference type="InterPro" id="IPR051539">
    <property type="entry name" value="T4SS-coupling_protein"/>
</dbReference>
<evidence type="ECO:0000313" key="9">
    <source>
        <dbReference type="Proteomes" id="UP000229730"/>
    </source>
</evidence>
<evidence type="ECO:0000256" key="7">
    <source>
        <dbReference type="SAM" id="Phobius"/>
    </source>
</evidence>
<dbReference type="Gene3D" id="3.40.50.300">
    <property type="entry name" value="P-loop containing nucleotide triphosphate hydrolases"/>
    <property type="match status" value="1"/>
</dbReference>
<dbReference type="InParanoid" id="A0A2G4YWR9"/>
<evidence type="ECO:0000256" key="1">
    <source>
        <dbReference type="ARBA" id="ARBA00004651"/>
    </source>
</evidence>
<keyword evidence="5 7" id="KW-1133">Transmembrane helix</keyword>
<evidence type="ECO:0000256" key="3">
    <source>
        <dbReference type="ARBA" id="ARBA00022475"/>
    </source>
</evidence>
<comment type="similarity">
    <text evidence="2">Belongs to the VirD4/TraG family.</text>
</comment>
<feature type="transmembrane region" description="Helical" evidence="7">
    <location>
        <begin position="122"/>
        <end position="144"/>
    </location>
</feature>
<feature type="transmembrane region" description="Helical" evidence="7">
    <location>
        <begin position="78"/>
        <end position="96"/>
    </location>
</feature>
<evidence type="ECO:0000313" key="8">
    <source>
        <dbReference type="EMBL" id="PHZ86759.1"/>
    </source>
</evidence>
<dbReference type="InterPro" id="IPR003688">
    <property type="entry name" value="TraG/VirD4"/>
</dbReference>
<evidence type="ECO:0000256" key="2">
    <source>
        <dbReference type="ARBA" id="ARBA00008806"/>
    </source>
</evidence>
<dbReference type="EMBL" id="PDEM01000002">
    <property type="protein sequence ID" value="PHZ86759.1"/>
    <property type="molecule type" value="Genomic_DNA"/>
</dbReference>
<dbReference type="RefSeq" id="WP_099470698.1">
    <property type="nucleotide sequence ID" value="NZ_CP041025.1"/>
</dbReference>
<evidence type="ECO:0000256" key="5">
    <source>
        <dbReference type="ARBA" id="ARBA00022989"/>
    </source>
</evidence>
<keyword evidence="4 7" id="KW-0812">Transmembrane</keyword>
<keyword evidence="6 7" id="KW-0472">Membrane</keyword>
<protein>
    <submittedName>
        <fullName evidence="8">Ti-type conjugative transfer system protein TraG</fullName>
    </submittedName>
</protein>
<keyword evidence="9" id="KW-1185">Reference proteome</keyword>
<comment type="caution">
    <text evidence="8">The sequence shown here is derived from an EMBL/GenBank/DDBJ whole genome shotgun (WGS) entry which is preliminary data.</text>
</comment>
<keyword evidence="3" id="KW-1003">Cell membrane</keyword>
<organism evidence="8 9">
    <name type="scientific">Paremcibacter congregatus</name>
    <dbReference type="NCBI Taxonomy" id="2043170"/>
    <lineage>
        <taxon>Bacteria</taxon>
        <taxon>Pseudomonadati</taxon>
        <taxon>Pseudomonadota</taxon>
        <taxon>Alphaproteobacteria</taxon>
        <taxon>Emcibacterales</taxon>
        <taxon>Emcibacteraceae</taxon>
        <taxon>Paremcibacter</taxon>
    </lineage>
</organism>
<evidence type="ECO:0000256" key="6">
    <source>
        <dbReference type="ARBA" id="ARBA00023136"/>
    </source>
</evidence>